<dbReference type="Pfam" id="PF00069">
    <property type="entry name" value="Pkinase"/>
    <property type="match status" value="1"/>
</dbReference>
<feature type="active site" description="Proton acceptor" evidence="8">
    <location>
        <position position="174"/>
    </location>
</feature>
<dbReference type="EC" id="2.7.11.-" evidence="9"/>
<reference evidence="12" key="1">
    <citation type="submission" date="2025-08" db="UniProtKB">
        <authorList>
            <consortium name="Ensembl"/>
        </authorList>
    </citation>
    <scope>IDENTIFICATION</scope>
</reference>
<dbReference type="InterPro" id="IPR000239">
    <property type="entry name" value="GPCR_kinase"/>
</dbReference>
<dbReference type="STRING" id="8078.ENSFHEP00000011789"/>
<protein>
    <recommendedName>
        <fullName evidence="9">G protein-coupled receptor kinase</fullName>
        <ecNumber evidence="9">2.7.11.-</ecNumber>
    </recommendedName>
</protein>
<dbReference type="PANTHER" id="PTHR24355">
    <property type="entry name" value="G PROTEIN-COUPLED RECEPTOR KINASE/RIBOSOMAL PROTEIN S6 KINASE"/>
    <property type="match status" value="1"/>
</dbReference>
<reference evidence="12" key="2">
    <citation type="submission" date="2025-09" db="UniProtKB">
        <authorList>
            <consortium name="Ensembl"/>
        </authorList>
    </citation>
    <scope>IDENTIFICATION</scope>
</reference>
<evidence type="ECO:0000259" key="10">
    <source>
        <dbReference type="PROSITE" id="PS50011"/>
    </source>
</evidence>
<dbReference type="InterPro" id="IPR008271">
    <property type="entry name" value="Ser/Thr_kinase_AS"/>
</dbReference>
<evidence type="ECO:0000313" key="12">
    <source>
        <dbReference type="Ensembl" id="ENSFHEP00000011789.1"/>
    </source>
</evidence>
<name>A0A3Q2PGN9_FUNHE</name>
<dbReference type="Proteomes" id="UP000265000">
    <property type="component" value="Unplaced"/>
</dbReference>
<evidence type="ECO:0000259" key="11">
    <source>
        <dbReference type="PROSITE" id="PS51285"/>
    </source>
</evidence>
<proteinExistence type="inferred from homology"/>
<dbReference type="GO" id="GO:0009966">
    <property type="term" value="P:regulation of signal transduction"/>
    <property type="evidence" value="ECO:0007669"/>
    <property type="project" value="TreeGrafter"/>
</dbReference>
<keyword evidence="6 9" id="KW-0418">Kinase</keyword>
<keyword evidence="13" id="KW-1185">Reference proteome</keyword>
<organism evidence="12 13">
    <name type="scientific">Fundulus heteroclitus</name>
    <name type="common">Killifish</name>
    <name type="synonym">Mummichog</name>
    <dbReference type="NCBI Taxonomy" id="8078"/>
    <lineage>
        <taxon>Eukaryota</taxon>
        <taxon>Metazoa</taxon>
        <taxon>Chordata</taxon>
        <taxon>Craniata</taxon>
        <taxon>Vertebrata</taxon>
        <taxon>Euteleostomi</taxon>
        <taxon>Actinopterygii</taxon>
        <taxon>Neopterygii</taxon>
        <taxon>Teleostei</taxon>
        <taxon>Neoteleostei</taxon>
        <taxon>Acanthomorphata</taxon>
        <taxon>Ovalentaria</taxon>
        <taxon>Atherinomorphae</taxon>
        <taxon>Cyprinodontiformes</taxon>
        <taxon>Fundulidae</taxon>
        <taxon>Fundulus</taxon>
    </lineage>
</organism>
<accession>A0A3Q2PGN9</accession>
<dbReference type="InterPro" id="IPR000961">
    <property type="entry name" value="AGC-kinase_C"/>
</dbReference>
<dbReference type="SMART" id="SM00220">
    <property type="entry name" value="S_TKc"/>
    <property type="match status" value="1"/>
</dbReference>
<dbReference type="AlphaFoldDB" id="A0A3Q2PGN9"/>
<dbReference type="Ensembl" id="ENSFHET00000018872.1">
    <property type="protein sequence ID" value="ENSFHEP00000011789.1"/>
    <property type="gene ID" value="ENSFHEG00000013842.1"/>
</dbReference>
<keyword evidence="5 9" id="KW-0547">Nucleotide-binding</keyword>
<dbReference type="SUPFAM" id="SSF56112">
    <property type="entry name" value="Protein kinase-like (PK-like)"/>
    <property type="match status" value="1"/>
</dbReference>
<dbReference type="InterPro" id="IPR011009">
    <property type="entry name" value="Kinase-like_dom_sf"/>
</dbReference>
<keyword evidence="7 9" id="KW-0067">ATP-binding</keyword>
<evidence type="ECO:0000256" key="2">
    <source>
        <dbReference type="ARBA" id="ARBA00022527"/>
    </source>
</evidence>
<evidence type="ECO:0000256" key="4">
    <source>
        <dbReference type="ARBA" id="ARBA00022679"/>
    </source>
</evidence>
<dbReference type="GO" id="GO:0050254">
    <property type="term" value="F:rhodopsin kinase activity"/>
    <property type="evidence" value="ECO:0007669"/>
    <property type="project" value="TreeGrafter"/>
</dbReference>
<evidence type="ECO:0000256" key="9">
    <source>
        <dbReference type="RuleBase" id="RU000308"/>
    </source>
</evidence>
<evidence type="ECO:0000256" key="1">
    <source>
        <dbReference type="ARBA" id="ARBA00009793"/>
    </source>
</evidence>
<keyword evidence="4 9" id="KW-0808">Transferase</keyword>
<dbReference type="GO" id="GO:0005737">
    <property type="term" value="C:cytoplasm"/>
    <property type="evidence" value="ECO:0007669"/>
    <property type="project" value="TreeGrafter"/>
</dbReference>
<dbReference type="PRINTS" id="PR00717">
    <property type="entry name" value="GPCRKINASE"/>
</dbReference>
<dbReference type="GO" id="GO:0007165">
    <property type="term" value="P:signal transduction"/>
    <property type="evidence" value="ECO:0007669"/>
    <property type="project" value="InterPro"/>
</dbReference>
<evidence type="ECO:0000256" key="6">
    <source>
        <dbReference type="ARBA" id="ARBA00022777"/>
    </source>
</evidence>
<evidence type="ECO:0000256" key="7">
    <source>
        <dbReference type="ARBA" id="ARBA00022840"/>
    </source>
</evidence>
<dbReference type="Gene3D" id="1.10.510.10">
    <property type="entry name" value="Transferase(Phosphotransferase) domain 1"/>
    <property type="match status" value="1"/>
</dbReference>
<evidence type="ECO:0000313" key="13">
    <source>
        <dbReference type="Proteomes" id="UP000265000"/>
    </source>
</evidence>
<evidence type="ECO:0000256" key="8">
    <source>
        <dbReference type="PIRSR" id="PIRSR600239-51"/>
    </source>
</evidence>
<dbReference type="PROSITE" id="PS51285">
    <property type="entry name" value="AGC_KINASE_CTER"/>
    <property type="match status" value="1"/>
</dbReference>
<keyword evidence="3" id="KW-0597">Phosphoprotein</keyword>
<dbReference type="InterPro" id="IPR000719">
    <property type="entry name" value="Prot_kinase_dom"/>
</dbReference>
<keyword evidence="2 9" id="KW-0723">Serine/threonine-protein kinase</keyword>
<feature type="domain" description="Protein kinase" evidence="10">
    <location>
        <begin position="1"/>
        <end position="312"/>
    </location>
</feature>
<comment type="similarity">
    <text evidence="1 9">Belongs to the protein kinase superfamily. AGC Ser/Thr protein kinase family. GPRK subfamily.</text>
</comment>
<dbReference type="GO" id="GO:0005524">
    <property type="term" value="F:ATP binding"/>
    <property type="evidence" value="ECO:0007669"/>
    <property type="project" value="UniProtKB-KW"/>
</dbReference>
<evidence type="ECO:0000256" key="3">
    <source>
        <dbReference type="ARBA" id="ARBA00022553"/>
    </source>
</evidence>
<dbReference type="PROSITE" id="PS00108">
    <property type="entry name" value="PROTEIN_KINASE_ST"/>
    <property type="match status" value="1"/>
</dbReference>
<dbReference type="PANTHER" id="PTHR24355:SF11">
    <property type="entry name" value="RHODOPSIN KINASE GRK1"/>
    <property type="match status" value="1"/>
</dbReference>
<dbReference type="Gene3D" id="3.30.200.20">
    <property type="entry name" value="Phosphorylase Kinase, domain 1"/>
    <property type="match status" value="1"/>
</dbReference>
<sequence>MKLPKDDQRTKVTPWDYRRLVQEVTNKPGIKHPKHCGSQLLNVKLSVSVNKKSEQTSPQMQVLWSSETKTDPFCHQEKCIWSKPSTSYNTGAMVEKRILEKVHSRFIVSLAYAFQTKEELCLVMTIMNGGDLKYHVYLVDENNPGFEEPRACFYIAQIIQGLEHLHQKRIIYRDLKPENVLLDNDGNVRISDLGLAVELKEGKTMTKGYAGTPGYMAPEMLKGDKYDTSVDYFTLGVTLYEFIAAKNPFRNRGEKVEREEMKERMLNRVVTYPDNFGEHAKSLCDGLLAKEVDQRMGFKNGCCDEIRAHPFFKEINWRKLNAGILPPPFVPDPKVVYAKDLDDVGAFSSVRGVALEEPDKTFFDEFSTGNISIPWQEEMIDMGIYGELNLWGPEGTIPNDLRRESILEQPKSSTCCIS</sequence>
<dbReference type="GeneTree" id="ENSGT00940000159927"/>
<evidence type="ECO:0000256" key="5">
    <source>
        <dbReference type="ARBA" id="ARBA00022741"/>
    </source>
</evidence>
<dbReference type="PROSITE" id="PS50011">
    <property type="entry name" value="PROTEIN_KINASE_DOM"/>
    <property type="match status" value="1"/>
</dbReference>
<feature type="domain" description="AGC-kinase C-terminal" evidence="11">
    <location>
        <begin position="313"/>
        <end position="378"/>
    </location>
</feature>
<dbReference type="FunFam" id="1.10.510.10:FF:000074">
    <property type="entry name" value="G protein-coupled receptor kinase"/>
    <property type="match status" value="1"/>
</dbReference>
<dbReference type="SMART" id="SM00133">
    <property type="entry name" value="S_TK_X"/>
    <property type="match status" value="1"/>
</dbReference>